<dbReference type="NCBIfam" id="TIGR00118">
    <property type="entry name" value="acolac_lg"/>
    <property type="match status" value="1"/>
</dbReference>
<keyword evidence="9 12" id="KW-0786">Thiamine pyrophosphate</keyword>
<comment type="cofactor">
    <cofactor evidence="12">
        <name>Mg(2+)</name>
        <dbReference type="ChEBI" id="CHEBI:18420"/>
    </cofactor>
    <text evidence="12">Binds 1 Mg(2+) ion per subunit.</text>
</comment>
<keyword evidence="6 12" id="KW-0808">Transferase</keyword>
<evidence type="ECO:0000259" key="13">
    <source>
        <dbReference type="Pfam" id="PF00205"/>
    </source>
</evidence>
<dbReference type="InterPro" id="IPR045229">
    <property type="entry name" value="TPP_enz"/>
</dbReference>
<dbReference type="UniPathway" id="UPA00049">
    <property type="reaction ID" value="UER00059"/>
</dbReference>
<feature type="domain" description="Thiamine pyrophosphate enzyme central" evidence="13">
    <location>
        <begin position="200"/>
        <end position="334"/>
    </location>
</feature>
<dbReference type="UniPathway" id="UPA00047">
    <property type="reaction ID" value="UER00055"/>
</dbReference>
<dbReference type="GO" id="GO:0030976">
    <property type="term" value="F:thiamine pyrophosphate binding"/>
    <property type="evidence" value="ECO:0007669"/>
    <property type="project" value="UniProtKB-UniRule"/>
</dbReference>
<dbReference type="InterPro" id="IPR029035">
    <property type="entry name" value="DHS-like_NAD/FAD-binding_dom"/>
</dbReference>
<dbReference type="Pfam" id="PF02775">
    <property type="entry name" value="TPP_enzyme_C"/>
    <property type="match status" value="1"/>
</dbReference>
<dbReference type="GO" id="GO:0009099">
    <property type="term" value="P:L-valine biosynthetic process"/>
    <property type="evidence" value="ECO:0007669"/>
    <property type="project" value="UniProtKB-UniPathway"/>
</dbReference>
<dbReference type="InterPro" id="IPR000399">
    <property type="entry name" value="TPP-bd_CS"/>
</dbReference>
<dbReference type="InterPro" id="IPR029061">
    <property type="entry name" value="THDP-binding"/>
</dbReference>
<evidence type="ECO:0000256" key="10">
    <source>
        <dbReference type="ARBA" id="ARBA00023304"/>
    </source>
</evidence>
<proteinExistence type="inferred from homology"/>
<keyword evidence="8 12" id="KW-0460">Magnesium</keyword>
<dbReference type="GO" id="GO:0003984">
    <property type="term" value="F:acetolactate synthase activity"/>
    <property type="evidence" value="ECO:0007669"/>
    <property type="project" value="UniProtKB-EC"/>
</dbReference>
<dbReference type="GO" id="GO:0005948">
    <property type="term" value="C:acetolactate synthase complex"/>
    <property type="evidence" value="ECO:0007669"/>
    <property type="project" value="TreeGrafter"/>
</dbReference>
<dbReference type="Pfam" id="PF00205">
    <property type="entry name" value="TPP_enzyme_M"/>
    <property type="match status" value="1"/>
</dbReference>
<dbReference type="FunFam" id="3.40.50.1220:FF:000008">
    <property type="entry name" value="Acetolactate synthase"/>
    <property type="match status" value="1"/>
</dbReference>
<comment type="pathway">
    <text evidence="2 12">Amino-acid biosynthesis; L-valine biosynthesis; L-valine from pyruvate: step 1/4.</text>
</comment>
<evidence type="ECO:0000256" key="8">
    <source>
        <dbReference type="ARBA" id="ARBA00022842"/>
    </source>
</evidence>
<keyword evidence="7 12" id="KW-0479">Metal-binding</keyword>
<dbReference type="InterPro" id="IPR039368">
    <property type="entry name" value="AHAS_TPP"/>
</dbReference>
<name>A0A1Z5IWH8_9LACO</name>
<dbReference type="GO" id="GO:0009097">
    <property type="term" value="P:isoleucine biosynthetic process"/>
    <property type="evidence" value="ECO:0007669"/>
    <property type="project" value="UniProtKB-UniPathway"/>
</dbReference>
<protein>
    <recommendedName>
        <fullName evidence="4 12">Acetolactate synthase</fullName>
        <ecNumber evidence="4 12">2.2.1.6</ecNumber>
    </recommendedName>
</protein>
<dbReference type="PANTHER" id="PTHR18968:SF13">
    <property type="entry name" value="ACETOLACTATE SYNTHASE CATALYTIC SUBUNIT, MITOCHONDRIAL"/>
    <property type="match status" value="1"/>
</dbReference>
<sequence length="566" mass="61543">MKLDAEKTLTQEMTGGNVLVSSLKQQGVTHLFGYPGGSVLSLFDAMYDQQFNCILVRHEQGAAHAAEGYAKVTGKTGVLCVTSGPGASNAVTGIADAMMDSVPMVVFTGQVGRRVIGSEAFQELNTIGVTKPIVKANFQIQDVNRLQATIAEAFALAQAGRKGPVLIDVPKDILDETTSFEAEAPKQAVPKQANFPTKVLEAAMQALSQAKRPIALVGAGVSAALATKEFNEFIHNWQLPVVSTLLGLGTVSNQDPLFLGMGGMHGTYAANMALANTDFIVNIGSRFDDRLIPKPDHYTDDKTILHIDIDPKELNKTLVTEFAINADAKVALTAMNKVVTVKPDTAAWKQTTRMWAQTKPESVKKTQTKQGFDPLTVIRSVGKITRGRATVVTDVGQHQMWVAQAYPFTHSKQLVTSGGLGTMGYGLPAAIGAKFAHPERETVLFVGDGGFQMTSEELEVIAAENLNIKIFLMNNHALGMIRQWQDQFYDQHRYKSLFEHQPDFSTLMRAYGLNYQKLAPDGDLDQQLQAIFADQQTTLIEVTIPTDEQVYPMVAPGHANNDMFGV</sequence>
<feature type="domain" description="Thiamine pyrophosphate enzyme TPP-binding" evidence="14">
    <location>
        <begin position="394"/>
        <end position="542"/>
    </location>
</feature>
<dbReference type="SUPFAM" id="SSF52518">
    <property type="entry name" value="Thiamin diphosphate-binding fold (THDP-binding)"/>
    <property type="match status" value="2"/>
</dbReference>
<comment type="caution">
    <text evidence="16">The sequence shown here is derived from an EMBL/GenBank/DDBJ whole genome shotgun (WGS) entry which is preliminary data.</text>
</comment>
<dbReference type="CDD" id="cd07035">
    <property type="entry name" value="TPP_PYR_POX_like"/>
    <property type="match status" value="1"/>
</dbReference>
<evidence type="ECO:0000256" key="11">
    <source>
        <dbReference type="ARBA" id="ARBA00048670"/>
    </source>
</evidence>
<dbReference type="InterPro" id="IPR011766">
    <property type="entry name" value="TPP_enzyme_TPP-bd"/>
</dbReference>
<evidence type="ECO:0000256" key="7">
    <source>
        <dbReference type="ARBA" id="ARBA00022723"/>
    </source>
</evidence>
<dbReference type="PROSITE" id="PS00187">
    <property type="entry name" value="TPP_ENZYMES"/>
    <property type="match status" value="1"/>
</dbReference>
<dbReference type="InterPro" id="IPR012000">
    <property type="entry name" value="Thiamin_PyroP_enz_cen_dom"/>
</dbReference>
<accession>A0A1Z5IWH8</accession>
<evidence type="ECO:0000313" key="17">
    <source>
        <dbReference type="Proteomes" id="UP000198414"/>
    </source>
</evidence>
<comment type="pathway">
    <text evidence="1 12">Amino-acid biosynthesis; L-isoleucine biosynthesis; L-isoleucine from 2-oxobutanoate: step 1/4.</text>
</comment>
<dbReference type="EMBL" id="BCMI01000011">
    <property type="protein sequence ID" value="GAX06039.1"/>
    <property type="molecule type" value="Genomic_DNA"/>
</dbReference>
<dbReference type="Gene3D" id="3.40.50.1220">
    <property type="entry name" value="TPP-binding domain"/>
    <property type="match status" value="1"/>
</dbReference>
<dbReference type="Proteomes" id="UP000198414">
    <property type="component" value="Unassembled WGS sequence"/>
</dbReference>
<evidence type="ECO:0000256" key="6">
    <source>
        <dbReference type="ARBA" id="ARBA00022679"/>
    </source>
</evidence>
<dbReference type="InterPro" id="IPR012001">
    <property type="entry name" value="Thiamin_PyroP_enz_TPP-bd_dom"/>
</dbReference>
<comment type="cofactor">
    <cofactor evidence="12">
        <name>thiamine diphosphate</name>
        <dbReference type="ChEBI" id="CHEBI:58937"/>
    </cofactor>
    <text evidence="12">Binds 1 thiamine pyrophosphate per subunit.</text>
</comment>
<evidence type="ECO:0000256" key="1">
    <source>
        <dbReference type="ARBA" id="ARBA00004974"/>
    </source>
</evidence>
<dbReference type="SUPFAM" id="SSF52467">
    <property type="entry name" value="DHS-like NAD/FAD-binding domain"/>
    <property type="match status" value="1"/>
</dbReference>
<dbReference type="GO" id="GO:0000287">
    <property type="term" value="F:magnesium ion binding"/>
    <property type="evidence" value="ECO:0007669"/>
    <property type="project" value="UniProtKB-UniRule"/>
</dbReference>
<reference evidence="16 17" key="1">
    <citation type="submission" date="2015-11" db="EMBL/GenBank/DDBJ databases">
        <title>Draft genome sequences of new species of the genus Lactobacillus isolated from orchardgrass silage.</title>
        <authorList>
            <person name="Tohno M."/>
            <person name="Tanizawa Y."/>
            <person name="Arita M."/>
        </authorList>
    </citation>
    <scope>NUCLEOTIDE SEQUENCE [LARGE SCALE GENOMIC DNA]</scope>
    <source>
        <strain evidence="16 17">IWT25</strain>
    </source>
</reference>
<evidence type="ECO:0000256" key="9">
    <source>
        <dbReference type="ARBA" id="ARBA00023052"/>
    </source>
</evidence>
<keyword evidence="10 12" id="KW-0100">Branched-chain amino acid biosynthesis</keyword>
<dbReference type="CDD" id="cd02015">
    <property type="entry name" value="TPP_AHAS"/>
    <property type="match status" value="1"/>
</dbReference>
<evidence type="ECO:0000256" key="3">
    <source>
        <dbReference type="ARBA" id="ARBA00007812"/>
    </source>
</evidence>
<comment type="catalytic activity">
    <reaction evidence="11 12">
        <text>2 pyruvate + H(+) = (2S)-2-acetolactate + CO2</text>
        <dbReference type="Rhea" id="RHEA:25249"/>
        <dbReference type="ChEBI" id="CHEBI:15361"/>
        <dbReference type="ChEBI" id="CHEBI:15378"/>
        <dbReference type="ChEBI" id="CHEBI:16526"/>
        <dbReference type="ChEBI" id="CHEBI:58476"/>
        <dbReference type="EC" id="2.2.1.6"/>
    </reaction>
</comment>
<dbReference type="PANTHER" id="PTHR18968">
    <property type="entry name" value="THIAMINE PYROPHOSPHATE ENZYMES"/>
    <property type="match status" value="1"/>
</dbReference>
<gene>
    <name evidence="16" type="primary">ilvB</name>
    <name evidence="16" type="ORF">IWT25_01364</name>
</gene>
<dbReference type="Pfam" id="PF02776">
    <property type="entry name" value="TPP_enzyme_N"/>
    <property type="match status" value="1"/>
</dbReference>
<evidence type="ECO:0000256" key="12">
    <source>
        <dbReference type="RuleBase" id="RU003591"/>
    </source>
</evidence>
<evidence type="ECO:0000256" key="4">
    <source>
        <dbReference type="ARBA" id="ARBA00013145"/>
    </source>
</evidence>
<evidence type="ECO:0000256" key="2">
    <source>
        <dbReference type="ARBA" id="ARBA00005025"/>
    </source>
</evidence>
<dbReference type="AlphaFoldDB" id="A0A1Z5IWH8"/>
<keyword evidence="5 12" id="KW-0028">Amino-acid biosynthesis</keyword>
<organism evidence="16 17">
    <name type="scientific">Secundilactobacillus pentosiphilus</name>
    <dbReference type="NCBI Taxonomy" id="1714682"/>
    <lineage>
        <taxon>Bacteria</taxon>
        <taxon>Bacillati</taxon>
        <taxon>Bacillota</taxon>
        <taxon>Bacilli</taxon>
        <taxon>Lactobacillales</taxon>
        <taxon>Lactobacillaceae</taxon>
        <taxon>Secundilactobacillus</taxon>
    </lineage>
</organism>
<evidence type="ECO:0000313" key="16">
    <source>
        <dbReference type="EMBL" id="GAX06039.1"/>
    </source>
</evidence>
<feature type="domain" description="Thiamine pyrophosphate enzyme N-terminal TPP-binding" evidence="15">
    <location>
        <begin position="13"/>
        <end position="126"/>
    </location>
</feature>
<evidence type="ECO:0000256" key="5">
    <source>
        <dbReference type="ARBA" id="ARBA00022605"/>
    </source>
</evidence>
<dbReference type="Gene3D" id="3.40.50.970">
    <property type="match status" value="2"/>
</dbReference>
<dbReference type="InterPro" id="IPR012846">
    <property type="entry name" value="Acetolactate_synth_lsu"/>
</dbReference>
<evidence type="ECO:0000259" key="14">
    <source>
        <dbReference type="Pfam" id="PF02775"/>
    </source>
</evidence>
<dbReference type="EC" id="2.2.1.6" evidence="4 12"/>
<comment type="similarity">
    <text evidence="3 12">Belongs to the TPP enzyme family.</text>
</comment>
<evidence type="ECO:0000259" key="15">
    <source>
        <dbReference type="Pfam" id="PF02776"/>
    </source>
</evidence>
<dbReference type="GO" id="GO:0050660">
    <property type="term" value="F:flavin adenine dinucleotide binding"/>
    <property type="evidence" value="ECO:0007669"/>
    <property type="project" value="InterPro"/>
</dbReference>
<dbReference type="FunFam" id="3.40.50.970:FF:000007">
    <property type="entry name" value="Acetolactate synthase"/>
    <property type="match status" value="1"/>
</dbReference>